<evidence type="ECO:0000256" key="1">
    <source>
        <dbReference type="ARBA" id="ARBA00010751"/>
    </source>
</evidence>
<comment type="similarity">
    <text evidence="1 2">Belongs to the UPF0145 family.</text>
</comment>
<proteinExistence type="inferred from homology"/>
<sequence>MSVIVVNTDFVTGKEIVAVLGLVKGNVIQAKHLGKDIVAGFRTIVGGEISEYTEMLSEAREIALKRMTEKAEEMDADAVVNLRFMTSMVMSGAAEILAYGTAVKLK</sequence>
<dbReference type="Pfam" id="PF01906">
    <property type="entry name" value="YbjQ_1"/>
    <property type="match status" value="1"/>
</dbReference>
<evidence type="ECO:0000313" key="3">
    <source>
        <dbReference type="EMBL" id="AAU83138.1"/>
    </source>
</evidence>
<name>Q64BT9_UNCAG</name>
<dbReference type="PANTHER" id="PTHR34068:SF2">
    <property type="entry name" value="UPF0145 PROTEIN SCO3412"/>
    <property type="match status" value="1"/>
</dbReference>
<dbReference type="EMBL" id="AY714843">
    <property type="protein sequence ID" value="AAU83138.1"/>
    <property type="molecule type" value="Genomic_DNA"/>
</dbReference>
<dbReference type="InterPro" id="IPR002765">
    <property type="entry name" value="UPF0145_YbjQ-like"/>
</dbReference>
<evidence type="ECO:0000256" key="2">
    <source>
        <dbReference type="HAMAP-Rule" id="MF_00338"/>
    </source>
</evidence>
<dbReference type="Gene3D" id="3.30.110.70">
    <property type="entry name" value="Hypothetical protein apc22750. Chain B"/>
    <property type="match status" value="1"/>
</dbReference>
<gene>
    <name evidence="3" type="ORF">GZ26G2_7</name>
</gene>
<organism evidence="3">
    <name type="scientific">Uncultured archaeon GZfos26G2</name>
    <dbReference type="NCBI Taxonomy" id="3386331"/>
    <lineage>
        <taxon>Archaea</taxon>
        <taxon>Methanobacteriati</taxon>
        <taxon>Methanobacteriota</taxon>
        <taxon>Stenosarchaea group</taxon>
        <taxon>Methanomicrobia</taxon>
        <taxon>Candidatus Methanophagales</taxon>
        <taxon>Candidatus Methanophagaceae</taxon>
        <taxon>Candidatus Methanophaga</taxon>
    </lineage>
</organism>
<dbReference type="HAMAP" id="MF_00338">
    <property type="entry name" value="UPF0145"/>
    <property type="match status" value="1"/>
</dbReference>
<dbReference type="InterPro" id="IPR035439">
    <property type="entry name" value="UPF0145_dom_sf"/>
</dbReference>
<dbReference type="AlphaFoldDB" id="Q64BT9"/>
<accession>Q64BT9</accession>
<reference evidence="3" key="1">
    <citation type="journal article" date="2004" name="Science">
        <title>Reverse methanogenesis: testing the hypothesis with environmental genomics.</title>
        <authorList>
            <person name="Hallam S.J."/>
            <person name="Putnam N."/>
            <person name="Preston C.M."/>
            <person name="Detter J.C."/>
            <person name="Rokhsar D."/>
            <person name="Richardson P.M."/>
            <person name="DeLong E.F."/>
        </authorList>
    </citation>
    <scope>NUCLEOTIDE SEQUENCE</scope>
</reference>
<protein>
    <recommendedName>
        <fullName evidence="2">UPF0145 protein GZ26G2_7</fullName>
    </recommendedName>
</protein>
<dbReference type="PANTHER" id="PTHR34068">
    <property type="entry name" value="UPF0145 PROTEIN YBJQ"/>
    <property type="match status" value="1"/>
</dbReference>
<dbReference type="SUPFAM" id="SSF117782">
    <property type="entry name" value="YbjQ-like"/>
    <property type="match status" value="1"/>
</dbReference>